<feature type="domain" description="Aminotransferase class I/classII large" evidence="11">
    <location>
        <begin position="41"/>
        <end position="380"/>
    </location>
</feature>
<evidence type="ECO:0000256" key="4">
    <source>
        <dbReference type="ARBA" id="ARBA00011738"/>
    </source>
</evidence>
<dbReference type="OrthoDB" id="9807157at2"/>
<proteinExistence type="inferred from homology"/>
<dbReference type="RefSeq" id="WP_066283177.1">
    <property type="nucleotide sequence ID" value="NZ_CP013920.1"/>
</dbReference>
<comment type="pathway">
    <text evidence="2 10">Cofactor biosynthesis; biotin biosynthesis.</text>
</comment>
<organism evidence="12 13">
    <name type="scientific">Candidatus Arsenophonus lipoptenae</name>
    <dbReference type="NCBI Taxonomy" id="634113"/>
    <lineage>
        <taxon>Bacteria</taxon>
        <taxon>Pseudomonadati</taxon>
        <taxon>Pseudomonadota</taxon>
        <taxon>Gammaproteobacteria</taxon>
        <taxon>Enterobacterales</taxon>
        <taxon>Morganellaceae</taxon>
        <taxon>Arsenophonus</taxon>
    </lineage>
</organism>
<dbReference type="PATRIC" id="fig|634113.3.peg.265"/>
<dbReference type="EC" id="2.3.1.47" evidence="10"/>
<dbReference type="PROSITE" id="PS00599">
    <property type="entry name" value="AA_TRANSFER_CLASS_2"/>
    <property type="match status" value="1"/>
</dbReference>
<keyword evidence="5 10" id="KW-0808">Transferase</keyword>
<dbReference type="Proteomes" id="UP000069926">
    <property type="component" value="Chromosome"/>
</dbReference>
<dbReference type="GO" id="GO:0030170">
    <property type="term" value="F:pyridoxal phosphate binding"/>
    <property type="evidence" value="ECO:0007669"/>
    <property type="project" value="InterPro"/>
</dbReference>
<evidence type="ECO:0000256" key="7">
    <source>
        <dbReference type="ARBA" id="ARBA00022898"/>
    </source>
</evidence>
<dbReference type="Gene3D" id="3.90.1150.10">
    <property type="entry name" value="Aspartate Aminotransferase, domain 1"/>
    <property type="match status" value="1"/>
</dbReference>
<sequence length="388" mass="44026">MNWSKFLINQLNIRKKQNLWRQRVIIEKNNDARTIIFDKRQYINFSSNDYLGLSQHLEIIKAWQIGLNKYGTGSGGSGHVIGYSDAHAKLEQQLADWLGYPRALLFISGYAVNHSIIMVLMRKNDYIIADKLSHASLLEASILSPATLQRFTHNNIESLHRFLSNNKNIGKLLVATEGIFSMDGDSAPLKKLQKVTKKYQAWLLVDDAHGIGVIGKEGKGSCYLYNIKPELLVITFGKAFGLSGAALLCDEITANYFLQYSKHLIYSTAMPPAQAVALTEAVKQIRQNDILRANLQRNINYFRQVSREYKFPLLNSNSAIQPLIIGDNKRCLQLSQFLRQRGFWVQAIRPPTVSPGSARLRITLMANHELNDISKLLETLNEFFNKTK</sequence>
<comment type="function">
    <text evidence="10">Catalyzes the decarboxylative condensation of pimeloyl-[acyl-carrier protein] and L-alanine to produce 8-amino-7-oxononanoate (AON), [acyl-carrier protein], and carbon dioxide.</text>
</comment>
<protein>
    <recommendedName>
        <fullName evidence="10">8-amino-7-ketopelargonate synthase</fullName>
        <ecNumber evidence="10">2.3.1.47</ecNumber>
    </recommendedName>
</protein>
<keyword evidence="13" id="KW-1185">Reference proteome</keyword>
<dbReference type="UniPathway" id="UPA00078"/>
<dbReference type="Pfam" id="PF00155">
    <property type="entry name" value="Aminotran_1_2"/>
    <property type="match status" value="1"/>
</dbReference>
<evidence type="ECO:0000313" key="12">
    <source>
        <dbReference type="EMBL" id="AMA64856.1"/>
    </source>
</evidence>
<evidence type="ECO:0000256" key="8">
    <source>
        <dbReference type="ARBA" id="ARBA00047715"/>
    </source>
</evidence>
<dbReference type="Gene3D" id="3.40.640.10">
    <property type="entry name" value="Type I PLP-dependent aspartate aminotransferase-like (Major domain)"/>
    <property type="match status" value="1"/>
</dbReference>
<dbReference type="InterPro" id="IPR004723">
    <property type="entry name" value="AONS_Archaea/Proteobacteria"/>
</dbReference>
<dbReference type="InterPro" id="IPR001917">
    <property type="entry name" value="Aminotrans_II_pyridoxalP_BS"/>
</dbReference>
<dbReference type="PANTHER" id="PTHR13693">
    <property type="entry name" value="CLASS II AMINOTRANSFERASE/8-AMINO-7-OXONONANOATE SYNTHASE"/>
    <property type="match status" value="1"/>
</dbReference>
<comment type="subunit">
    <text evidence="4 10">Homodimer.</text>
</comment>
<dbReference type="KEGG" id="asy:AUT07_00274"/>
<reference evidence="12 13" key="1">
    <citation type="submission" date="2016-01" db="EMBL/GenBank/DDBJ databases">
        <title>Genome sequence of Ca. Arsenophonus lipopteni, the exclusive symbiont of a blood sucking fly Lipoptena cervi (Diptera: Hippoboscidae).</title>
        <authorList>
            <person name="Novakova E."/>
            <person name="Hypsa V."/>
            <person name="Nguyen P."/>
            <person name="Husnik F."/>
            <person name="Darby A.C."/>
        </authorList>
    </citation>
    <scope>NUCLEOTIDE SEQUENCE [LARGE SCALE GENOMIC DNA]</scope>
    <source>
        <strain evidence="12 13">CB</strain>
    </source>
</reference>
<keyword evidence="12" id="KW-0012">Acyltransferase</keyword>
<accession>A0A109QEG8</accession>
<dbReference type="GO" id="GO:0008710">
    <property type="term" value="F:8-amino-7-oxononanoate synthase activity"/>
    <property type="evidence" value="ECO:0007669"/>
    <property type="project" value="UniProtKB-UniRule"/>
</dbReference>
<evidence type="ECO:0000256" key="5">
    <source>
        <dbReference type="ARBA" id="ARBA00022679"/>
    </source>
</evidence>
<dbReference type="InterPro" id="IPR015422">
    <property type="entry name" value="PyrdxlP-dep_Trfase_small"/>
</dbReference>
<evidence type="ECO:0000259" key="11">
    <source>
        <dbReference type="Pfam" id="PF00155"/>
    </source>
</evidence>
<name>A0A109QEG8_9GAMM</name>
<comment type="similarity">
    <text evidence="3 10">Belongs to the class-II pyridoxal-phosphate-dependent aminotransferase family. BioF subfamily.</text>
</comment>
<evidence type="ECO:0000256" key="10">
    <source>
        <dbReference type="RuleBase" id="RU003693"/>
    </source>
</evidence>
<dbReference type="STRING" id="634113.AUT07_00274"/>
<feature type="modified residue" description="N6-(pyridoxal phosphate)lysine" evidence="9">
    <location>
        <position position="238"/>
    </location>
</feature>
<keyword evidence="6" id="KW-0093">Biotin biosynthesis</keyword>
<dbReference type="NCBIfam" id="TIGR00858">
    <property type="entry name" value="bioF"/>
    <property type="match status" value="1"/>
</dbReference>
<dbReference type="InterPro" id="IPR050087">
    <property type="entry name" value="AON_synthase_class-II"/>
</dbReference>
<evidence type="ECO:0000256" key="6">
    <source>
        <dbReference type="ARBA" id="ARBA00022756"/>
    </source>
</evidence>
<dbReference type="InterPro" id="IPR015421">
    <property type="entry name" value="PyrdxlP-dep_Trfase_major"/>
</dbReference>
<dbReference type="CDD" id="cd06454">
    <property type="entry name" value="KBL_like"/>
    <property type="match status" value="1"/>
</dbReference>
<dbReference type="InterPro" id="IPR004839">
    <property type="entry name" value="Aminotransferase_I/II_large"/>
</dbReference>
<evidence type="ECO:0000256" key="3">
    <source>
        <dbReference type="ARBA" id="ARBA00010008"/>
    </source>
</evidence>
<dbReference type="InterPro" id="IPR015424">
    <property type="entry name" value="PyrdxlP-dep_Trfase"/>
</dbReference>
<keyword evidence="7 9" id="KW-0663">Pyridoxal phosphate</keyword>
<dbReference type="PANTHER" id="PTHR13693:SF100">
    <property type="entry name" value="8-AMINO-7-OXONONANOATE SYNTHASE"/>
    <property type="match status" value="1"/>
</dbReference>
<evidence type="ECO:0000256" key="2">
    <source>
        <dbReference type="ARBA" id="ARBA00004746"/>
    </source>
</evidence>
<gene>
    <name evidence="12" type="primary">bioF</name>
    <name evidence="12" type="ORF">AUT07_00274</name>
</gene>
<evidence type="ECO:0000256" key="1">
    <source>
        <dbReference type="ARBA" id="ARBA00001933"/>
    </source>
</evidence>
<dbReference type="EMBL" id="CP013920">
    <property type="protein sequence ID" value="AMA64856.1"/>
    <property type="molecule type" value="Genomic_DNA"/>
</dbReference>
<comment type="cofactor">
    <cofactor evidence="1 9 10">
        <name>pyridoxal 5'-phosphate</name>
        <dbReference type="ChEBI" id="CHEBI:597326"/>
    </cofactor>
</comment>
<comment type="catalytic activity">
    <reaction evidence="8 10">
        <text>6-carboxyhexanoyl-[ACP] + L-alanine + H(+) = (8S)-8-amino-7-oxononanoate + holo-[ACP] + CO2</text>
        <dbReference type="Rhea" id="RHEA:42288"/>
        <dbReference type="Rhea" id="RHEA-COMP:9685"/>
        <dbReference type="Rhea" id="RHEA-COMP:9955"/>
        <dbReference type="ChEBI" id="CHEBI:15378"/>
        <dbReference type="ChEBI" id="CHEBI:16526"/>
        <dbReference type="ChEBI" id="CHEBI:57972"/>
        <dbReference type="ChEBI" id="CHEBI:64479"/>
        <dbReference type="ChEBI" id="CHEBI:78846"/>
        <dbReference type="ChEBI" id="CHEBI:149468"/>
        <dbReference type="EC" id="2.3.1.47"/>
    </reaction>
</comment>
<evidence type="ECO:0000256" key="9">
    <source>
        <dbReference type="PIRSR" id="PIRSR604723-51"/>
    </source>
</evidence>
<evidence type="ECO:0000313" key="13">
    <source>
        <dbReference type="Proteomes" id="UP000069926"/>
    </source>
</evidence>
<dbReference type="AlphaFoldDB" id="A0A109QEG8"/>
<dbReference type="GO" id="GO:0009102">
    <property type="term" value="P:biotin biosynthetic process"/>
    <property type="evidence" value="ECO:0007669"/>
    <property type="project" value="UniProtKB-UniRule"/>
</dbReference>
<dbReference type="SUPFAM" id="SSF53383">
    <property type="entry name" value="PLP-dependent transferases"/>
    <property type="match status" value="1"/>
</dbReference>